<keyword evidence="1" id="KW-0812">Transmembrane</keyword>
<organism evidence="2 3">
    <name type="scientific">Phyllobacterium zundukense</name>
    <dbReference type="NCBI Taxonomy" id="1867719"/>
    <lineage>
        <taxon>Bacteria</taxon>
        <taxon>Pseudomonadati</taxon>
        <taxon>Pseudomonadota</taxon>
        <taxon>Alphaproteobacteria</taxon>
        <taxon>Hyphomicrobiales</taxon>
        <taxon>Phyllobacteriaceae</taxon>
        <taxon>Phyllobacterium</taxon>
    </lineage>
</organism>
<feature type="transmembrane region" description="Helical" evidence="1">
    <location>
        <begin position="60"/>
        <end position="81"/>
    </location>
</feature>
<keyword evidence="1" id="KW-0472">Membrane</keyword>
<dbReference type="OrthoDB" id="8115659at2"/>
<name>A0A2N9VUY3_9HYPH</name>
<dbReference type="RefSeq" id="WP_100003452.1">
    <property type="nucleotide sequence ID" value="NZ_CP017944.1"/>
</dbReference>
<dbReference type="AlphaFoldDB" id="A0A2N9VUY3"/>
<evidence type="ECO:0008006" key="4">
    <source>
        <dbReference type="Google" id="ProtNLM"/>
    </source>
</evidence>
<reference evidence="3" key="1">
    <citation type="journal article" date="2017" name="Int J Environ Stud">
        <title>Does the Miocene-Pliocene relict legume Oxytropis triphylla form nitrogen-fixing nodules with a combination of bacterial strains?</title>
        <authorList>
            <person name="Safronova V."/>
            <person name="Belimov A."/>
            <person name="Sazanova A."/>
            <person name="Kuznetsova I."/>
            <person name="Popova J."/>
            <person name="Andronov E."/>
            <person name="Verkhozina A."/>
            <person name="Tikhonovich I."/>
        </authorList>
    </citation>
    <scope>NUCLEOTIDE SEQUENCE [LARGE SCALE GENOMIC DNA]</scope>
    <source>
        <strain evidence="3">Tri-38</strain>
    </source>
</reference>
<feature type="transmembrane region" description="Helical" evidence="1">
    <location>
        <begin position="87"/>
        <end position="109"/>
    </location>
</feature>
<dbReference type="Proteomes" id="UP000232163">
    <property type="component" value="Unassembled WGS sequence"/>
</dbReference>
<dbReference type="Gene3D" id="1.10.3730.20">
    <property type="match status" value="1"/>
</dbReference>
<protein>
    <recommendedName>
        <fullName evidence="4">EamA domain-containing protein</fullName>
    </recommendedName>
</protein>
<keyword evidence="3" id="KW-1185">Reference proteome</keyword>
<dbReference type="InterPro" id="IPR037185">
    <property type="entry name" value="EmrE-like"/>
</dbReference>
<dbReference type="EMBL" id="MZMT01000043">
    <property type="protein sequence ID" value="PIO43301.1"/>
    <property type="molecule type" value="Genomic_DNA"/>
</dbReference>
<sequence>MTLTGFLQLTASTVIFLLAATCAKSWALGPSTVKLILTILLYSAGNLIMLRLVREFGMASAFSLSAVIQLIAVNLIALTFFGERLPLIQSFGIVFAVIAVGLITFGSVAK</sequence>
<dbReference type="KEGG" id="pht:BLM14_28030"/>
<accession>A0A2N9VUY3</accession>
<gene>
    <name evidence="2" type="ORF">B5P45_18920</name>
</gene>
<evidence type="ECO:0000313" key="3">
    <source>
        <dbReference type="Proteomes" id="UP000232163"/>
    </source>
</evidence>
<feature type="transmembrane region" description="Helical" evidence="1">
    <location>
        <begin position="33"/>
        <end position="53"/>
    </location>
</feature>
<evidence type="ECO:0000256" key="1">
    <source>
        <dbReference type="SAM" id="Phobius"/>
    </source>
</evidence>
<keyword evidence="1" id="KW-1133">Transmembrane helix</keyword>
<proteinExistence type="predicted"/>
<evidence type="ECO:0000313" key="2">
    <source>
        <dbReference type="EMBL" id="PIO43301.1"/>
    </source>
</evidence>
<comment type="caution">
    <text evidence="2">The sequence shown here is derived from an EMBL/GenBank/DDBJ whole genome shotgun (WGS) entry which is preliminary data.</text>
</comment>
<dbReference type="SUPFAM" id="SSF103481">
    <property type="entry name" value="Multidrug resistance efflux transporter EmrE"/>
    <property type="match status" value="1"/>
</dbReference>